<protein>
    <submittedName>
        <fullName evidence="2">Membrane protein</fullName>
    </submittedName>
</protein>
<keyword evidence="1" id="KW-0472">Membrane</keyword>
<proteinExistence type="predicted"/>
<dbReference type="EMBL" id="BSDR01000001">
    <property type="protein sequence ID" value="GLI34212.1"/>
    <property type="molecule type" value="Genomic_DNA"/>
</dbReference>
<evidence type="ECO:0000313" key="2">
    <source>
        <dbReference type="EMBL" id="GLI34212.1"/>
    </source>
</evidence>
<feature type="transmembrane region" description="Helical" evidence="1">
    <location>
        <begin position="315"/>
        <end position="339"/>
    </location>
</feature>
<dbReference type="Gene3D" id="3.40.30.10">
    <property type="entry name" value="Glutaredoxin"/>
    <property type="match status" value="1"/>
</dbReference>
<keyword evidence="1" id="KW-0812">Transmembrane</keyword>
<dbReference type="AlphaFoldDB" id="A0A9W6D4V6"/>
<feature type="transmembrane region" description="Helical" evidence="1">
    <location>
        <begin position="351"/>
        <end position="370"/>
    </location>
</feature>
<dbReference type="SUPFAM" id="SSF52833">
    <property type="entry name" value="Thioredoxin-like"/>
    <property type="match status" value="1"/>
</dbReference>
<gene>
    <name evidence="2" type="ORF">DAMNIGENAA_16450</name>
</gene>
<feature type="transmembrane region" description="Helical" evidence="1">
    <location>
        <begin position="269"/>
        <end position="295"/>
    </location>
</feature>
<accession>A0A9W6D4V6</accession>
<dbReference type="CDD" id="cd02947">
    <property type="entry name" value="TRX_family"/>
    <property type="match status" value="1"/>
</dbReference>
<sequence length="376" mass="41632">MTLSLFWREGCGHCKREKEFLSQLQKELPHLKVKLLNIDQPEIRQLFDALTDKFHLAKVTPITLIGQKFIVGFAGPDTTGSQIRELLQTERMDTTVEQMLEMNVAGDTEKGGVCPLTGPSTACGLVEAGPFYFDIPLLGSVNLTEFTLPMLSVVLGLVDGFNPCAMWVLVAFLTALAHVGSLRRMVQFAGLFILAQGVMYLLILNSWFLAFDFIKADRIVTPLVGLLAIGGGIFFLWEFVTFEGTCKVTSLEKRTQTVSRLQSLAHQSLTPLVVVGILGIAFSVNVVEFACSIGIPQAYTKILDMNNIGILKREALMGIYIWFYMLDDLVVFVLAIWSIEKIGLTARYSRATNFVGGIIMLILGVLLLVAPEKLRF</sequence>
<keyword evidence="1" id="KW-1133">Transmembrane helix</keyword>
<feature type="transmembrane region" description="Helical" evidence="1">
    <location>
        <begin position="150"/>
        <end position="176"/>
    </location>
</feature>
<evidence type="ECO:0000313" key="3">
    <source>
        <dbReference type="Proteomes" id="UP001144372"/>
    </source>
</evidence>
<reference evidence="2" key="1">
    <citation type="submission" date="2022-12" db="EMBL/GenBank/DDBJ databases">
        <title>Reference genome sequencing for broad-spectrum identification of bacterial and archaeal isolates by mass spectrometry.</title>
        <authorList>
            <person name="Sekiguchi Y."/>
            <person name="Tourlousse D.M."/>
        </authorList>
    </citation>
    <scope>NUCLEOTIDE SEQUENCE</scope>
    <source>
        <strain evidence="2">ASRB1</strain>
    </source>
</reference>
<dbReference type="InterPro" id="IPR036249">
    <property type="entry name" value="Thioredoxin-like_sf"/>
</dbReference>
<name>A0A9W6D4V6_9BACT</name>
<evidence type="ECO:0000256" key="1">
    <source>
        <dbReference type="SAM" id="Phobius"/>
    </source>
</evidence>
<keyword evidence="3" id="KW-1185">Reference proteome</keyword>
<feature type="transmembrane region" description="Helical" evidence="1">
    <location>
        <begin position="219"/>
        <end position="237"/>
    </location>
</feature>
<organism evidence="2 3">
    <name type="scientific">Desulforhabdus amnigena</name>
    <dbReference type="NCBI Taxonomy" id="40218"/>
    <lineage>
        <taxon>Bacteria</taxon>
        <taxon>Pseudomonadati</taxon>
        <taxon>Thermodesulfobacteriota</taxon>
        <taxon>Syntrophobacteria</taxon>
        <taxon>Syntrophobacterales</taxon>
        <taxon>Syntrophobacteraceae</taxon>
        <taxon>Desulforhabdus</taxon>
    </lineage>
</organism>
<feature type="transmembrane region" description="Helical" evidence="1">
    <location>
        <begin position="188"/>
        <end position="207"/>
    </location>
</feature>
<dbReference type="Proteomes" id="UP001144372">
    <property type="component" value="Unassembled WGS sequence"/>
</dbReference>
<comment type="caution">
    <text evidence="2">The sequence shown here is derived from an EMBL/GenBank/DDBJ whole genome shotgun (WGS) entry which is preliminary data.</text>
</comment>